<accession>A0A4R2JN04</accession>
<dbReference type="AlphaFoldDB" id="A0A4R2JN04"/>
<protein>
    <submittedName>
        <fullName evidence="1">Uncharacterized protein</fullName>
    </submittedName>
</protein>
<organism evidence="1 2">
    <name type="scientific">Caldanaerobacter subterraneus</name>
    <dbReference type="NCBI Taxonomy" id="911092"/>
    <lineage>
        <taxon>Bacteria</taxon>
        <taxon>Bacillati</taxon>
        <taxon>Bacillota</taxon>
        <taxon>Clostridia</taxon>
        <taxon>Thermoanaerobacterales</taxon>
        <taxon>Thermoanaerobacteraceae</taxon>
        <taxon>Caldanaerobacter</taxon>
    </lineage>
</organism>
<name>A0A4R2JN04_9THEO</name>
<dbReference type="Proteomes" id="UP000294886">
    <property type="component" value="Unassembled WGS sequence"/>
</dbReference>
<sequence>MANNILSVPSVDEEINNVKPILQKYYKLVTIIDSQ</sequence>
<proteinExistence type="predicted"/>
<evidence type="ECO:0000313" key="2">
    <source>
        <dbReference type="Proteomes" id="UP000294886"/>
    </source>
</evidence>
<evidence type="ECO:0000313" key="1">
    <source>
        <dbReference type="EMBL" id="TCO61503.1"/>
    </source>
</evidence>
<dbReference type="EMBL" id="SLWU01000019">
    <property type="protein sequence ID" value="TCO61503.1"/>
    <property type="molecule type" value="Genomic_DNA"/>
</dbReference>
<comment type="caution">
    <text evidence="1">The sequence shown here is derived from an EMBL/GenBank/DDBJ whole genome shotgun (WGS) entry which is preliminary data.</text>
</comment>
<gene>
    <name evidence="1" type="ORF">EV203_11920</name>
</gene>
<reference evidence="1 2" key="1">
    <citation type="submission" date="2019-03" db="EMBL/GenBank/DDBJ databases">
        <title>Genomic Encyclopedia of Type Strains, Phase IV (KMG-IV): sequencing the most valuable type-strain genomes for metagenomic binning, comparative biology and taxonomic classification.</title>
        <authorList>
            <person name="Goeker M."/>
        </authorList>
    </citation>
    <scope>NUCLEOTIDE SEQUENCE [LARGE SCALE GENOMIC DNA]</scope>
    <source>
        <strain evidence="1 2">DSM 13054</strain>
    </source>
</reference>